<dbReference type="SUPFAM" id="SSF53850">
    <property type="entry name" value="Periplasmic binding protein-like II"/>
    <property type="match status" value="1"/>
</dbReference>
<sequence>MMGKCLKVLSNVPVFWFAALLILAPSARAYGEKSITASFTSTSGAFTALWVAQESQSFAKYGVNVTLAYIAGGSKAVAVLLAGEAPITMSSGESLVRARLSGGSVVAIATHTYTFVASLMVLPEIKTAADLKGKTLGISRFGTTPHLGTLMALQRLGLNPNTDVAIRQMGGIPEAFAAMQSRQIQGGYLPAPLNLQVQKRGFNALVDLGTLNIPYDQSLLLGSQKLIQRDRSLVLDFLKGYVAGIARAKRDKAFTKSVMSKYTRVKDDEILEYSYKIFIETYLNKAPIPHPEAIQTVLDFVKEQEPKARQAKPEEFIDASLVKQLEDSGFVASLY</sequence>
<organism evidence="5 6">
    <name type="scientific">Tectimicrobiota bacterium</name>
    <dbReference type="NCBI Taxonomy" id="2528274"/>
    <lineage>
        <taxon>Bacteria</taxon>
        <taxon>Pseudomonadati</taxon>
        <taxon>Nitrospinota/Tectimicrobiota group</taxon>
        <taxon>Candidatus Tectimicrobiota</taxon>
    </lineage>
</organism>
<dbReference type="PANTHER" id="PTHR30024:SF47">
    <property type="entry name" value="TAURINE-BINDING PERIPLASMIC PROTEIN"/>
    <property type="match status" value="1"/>
</dbReference>
<gene>
    <name evidence="5" type="ORF">HYY65_11160</name>
</gene>
<comment type="caution">
    <text evidence="5">The sequence shown here is derived from an EMBL/GenBank/DDBJ whole genome shotgun (WGS) entry which is preliminary data.</text>
</comment>
<comment type="similarity">
    <text evidence="2">Belongs to the bacterial solute-binding protein SsuA/TauA family.</text>
</comment>
<evidence type="ECO:0000256" key="3">
    <source>
        <dbReference type="ARBA" id="ARBA00022729"/>
    </source>
</evidence>
<comment type="subcellular location">
    <subcellularLocation>
        <location evidence="1">Periplasm</location>
    </subcellularLocation>
</comment>
<dbReference type="Pfam" id="PF09084">
    <property type="entry name" value="NMT1"/>
    <property type="match status" value="1"/>
</dbReference>
<proteinExistence type="inferred from homology"/>
<evidence type="ECO:0000313" key="5">
    <source>
        <dbReference type="EMBL" id="MBI3015590.1"/>
    </source>
</evidence>
<dbReference type="InterPro" id="IPR015168">
    <property type="entry name" value="SsuA/THI5"/>
</dbReference>
<evidence type="ECO:0000313" key="6">
    <source>
        <dbReference type="Proteomes" id="UP000741360"/>
    </source>
</evidence>
<accession>A0A932GRD5</accession>
<reference evidence="5" key="1">
    <citation type="submission" date="2020-07" db="EMBL/GenBank/DDBJ databases">
        <title>Huge and variable diversity of episymbiotic CPR bacteria and DPANN archaea in groundwater ecosystems.</title>
        <authorList>
            <person name="He C.Y."/>
            <person name="Keren R."/>
            <person name="Whittaker M."/>
            <person name="Farag I.F."/>
            <person name="Doudna J."/>
            <person name="Cate J.H.D."/>
            <person name="Banfield J.F."/>
        </authorList>
    </citation>
    <scope>NUCLEOTIDE SEQUENCE</scope>
    <source>
        <strain evidence="5">NC_groundwater_717_Ag_S-0.2um_59_8</strain>
    </source>
</reference>
<dbReference type="GO" id="GO:0042597">
    <property type="term" value="C:periplasmic space"/>
    <property type="evidence" value="ECO:0007669"/>
    <property type="project" value="UniProtKB-SubCell"/>
</dbReference>
<evidence type="ECO:0000259" key="4">
    <source>
        <dbReference type="Pfam" id="PF09084"/>
    </source>
</evidence>
<dbReference type="AlphaFoldDB" id="A0A932GRD5"/>
<dbReference type="EMBL" id="JACPSX010000214">
    <property type="protein sequence ID" value="MBI3015590.1"/>
    <property type="molecule type" value="Genomic_DNA"/>
</dbReference>
<keyword evidence="3" id="KW-0732">Signal</keyword>
<name>A0A932GRD5_UNCTE</name>
<evidence type="ECO:0000256" key="2">
    <source>
        <dbReference type="ARBA" id="ARBA00010742"/>
    </source>
</evidence>
<evidence type="ECO:0000256" key="1">
    <source>
        <dbReference type="ARBA" id="ARBA00004418"/>
    </source>
</evidence>
<feature type="domain" description="SsuA/THI5-like" evidence="4">
    <location>
        <begin position="46"/>
        <end position="248"/>
    </location>
</feature>
<dbReference type="Proteomes" id="UP000741360">
    <property type="component" value="Unassembled WGS sequence"/>
</dbReference>
<protein>
    <submittedName>
        <fullName evidence="5">ABC transporter substrate-binding protein</fullName>
    </submittedName>
</protein>
<dbReference type="Gene3D" id="3.40.190.10">
    <property type="entry name" value="Periplasmic binding protein-like II"/>
    <property type="match status" value="2"/>
</dbReference>
<dbReference type="PANTHER" id="PTHR30024">
    <property type="entry name" value="ALIPHATIC SULFONATES-BINDING PROTEIN-RELATED"/>
    <property type="match status" value="1"/>
</dbReference>